<reference evidence="10 11" key="1">
    <citation type="submission" date="2019-07" db="EMBL/GenBank/DDBJ databases">
        <authorList>
            <person name="Friedrich A."/>
            <person name="Schacherer J."/>
        </authorList>
    </citation>
    <scope>NUCLEOTIDE SEQUENCE [LARGE SCALE GENOMIC DNA]</scope>
</reference>
<evidence type="ECO:0000256" key="8">
    <source>
        <dbReference type="SAM" id="MobiDB-lite"/>
    </source>
</evidence>
<feature type="region of interest" description="Disordered" evidence="8">
    <location>
        <begin position="1"/>
        <end position="25"/>
    </location>
</feature>
<accession>A0A7D9CV23</accession>
<evidence type="ECO:0000313" key="10">
    <source>
        <dbReference type="EMBL" id="VUG16136.1"/>
    </source>
</evidence>
<protein>
    <recommendedName>
        <fullName evidence="5">Restriction of telomere capping protein 4</fullName>
    </recommendedName>
</protein>
<dbReference type="Proteomes" id="UP000478008">
    <property type="component" value="Unassembled WGS sequence"/>
</dbReference>
<dbReference type="SMART" id="SM01312">
    <property type="entry name" value="RTC4"/>
    <property type="match status" value="1"/>
</dbReference>
<dbReference type="Pfam" id="PF14474">
    <property type="entry name" value="RTC4"/>
    <property type="match status" value="1"/>
</dbReference>
<evidence type="ECO:0000256" key="4">
    <source>
        <dbReference type="ARBA" id="ARBA00009461"/>
    </source>
</evidence>
<keyword evidence="7" id="KW-0539">Nucleus</keyword>
<dbReference type="EMBL" id="CABFWN010000001">
    <property type="protein sequence ID" value="VUG16136.1"/>
    <property type="molecule type" value="Genomic_DNA"/>
</dbReference>
<comment type="subcellular location">
    <subcellularLocation>
        <location evidence="3">Cytoplasm</location>
    </subcellularLocation>
    <subcellularLocation>
        <location evidence="2">Nucleus</location>
    </subcellularLocation>
</comment>
<dbReference type="InterPro" id="IPR039024">
    <property type="entry name" value="RTC4"/>
</dbReference>
<keyword evidence="6" id="KW-0963">Cytoplasm</keyword>
<keyword evidence="11" id="KW-1185">Reference proteome</keyword>
<sequence>MSFLDKDSFKSLNVQGRKREHRPGVKKLRSLSSLLRPKRQRRIPNGKFQVIDNLSVSSFGKEELNKRRKRKAKVFIASLNDLPNDERSSMENDVLIQKDEVDEILGDFDMKNVKKNVGQLVRSMDKIKKQNDEQIKKSERSIIEVDDKSRDDQSKDDVESKIRKMKESVDVVSKANMYDNTRRSKEVKLKYEEERPDFHPKVLGIAELKSRTSKYISLLESILAGQRQSYFYDIARGISLRSRHPFITDLELINISKSRFHGYYGAIRAHVISSYIIDQLGPLLKEKVQRNKVMKFWRTDYFALYVLASEIIARFVEDDMQFDTLDEAYVEMENTNDYGLYVMDKIPLED</sequence>
<evidence type="ECO:0000256" key="1">
    <source>
        <dbReference type="ARBA" id="ARBA00002738"/>
    </source>
</evidence>
<organism evidence="10 11">
    <name type="scientific">Dekkera bruxellensis</name>
    <name type="common">Brettanomyces custersii</name>
    <dbReference type="NCBI Taxonomy" id="5007"/>
    <lineage>
        <taxon>Eukaryota</taxon>
        <taxon>Fungi</taxon>
        <taxon>Dikarya</taxon>
        <taxon>Ascomycota</taxon>
        <taxon>Saccharomycotina</taxon>
        <taxon>Pichiomycetes</taxon>
        <taxon>Pichiales</taxon>
        <taxon>Pichiaceae</taxon>
        <taxon>Brettanomyces</taxon>
    </lineage>
</organism>
<gene>
    <name evidence="10" type="ORF">DEBR0S1_08636G</name>
</gene>
<evidence type="ECO:0000256" key="7">
    <source>
        <dbReference type="ARBA" id="ARBA00023242"/>
    </source>
</evidence>
<evidence type="ECO:0000256" key="3">
    <source>
        <dbReference type="ARBA" id="ARBA00004496"/>
    </source>
</evidence>
<name>A0A7D9CV23_DEKBR</name>
<feature type="region of interest" description="Disordered" evidence="8">
    <location>
        <begin position="129"/>
        <end position="160"/>
    </location>
</feature>
<dbReference type="AlphaFoldDB" id="A0A7D9CV23"/>
<comment type="similarity">
    <text evidence="4">Belongs to the RTC4 family.</text>
</comment>
<dbReference type="InterPro" id="IPR028094">
    <property type="entry name" value="RTC4_C"/>
</dbReference>
<dbReference type="PANTHER" id="PTHR41391:SF1">
    <property type="entry name" value="RESTRICTION OF TELOMERE CAPPING PROTEIN 4"/>
    <property type="match status" value="1"/>
</dbReference>
<feature type="compositionally biased region" description="Basic residues" evidence="8">
    <location>
        <begin position="16"/>
        <end position="25"/>
    </location>
</feature>
<dbReference type="GO" id="GO:0005737">
    <property type="term" value="C:cytoplasm"/>
    <property type="evidence" value="ECO:0007669"/>
    <property type="project" value="UniProtKB-SubCell"/>
</dbReference>
<evidence type="ECO:0000259" key="9">
    <source>
        <dbReference type="SMART" id="SM01312"/>
    </source>
</evidence>
<evidence type="ECO:0000256" key="5">
    <source>
        <dbReference type="ARBA" id="ARBA00015162"/>
    </source>
</evidence>
<evidence type="ECO:0000256" key="6">
    <source>
        <dbReference type="ARBA" id="ARBA00022490"/>
    </source>
</evidence>
<dbReference type="PANTHER" id="PTHR41391">
    <property type="entry name" value="RESTRICTION OF TELOMERE CAPPING PROTEIN 4"/>
    <property type="match status" value="1"/>
</dbReference>
<proteinExistence type="inferred from homology"/>
<comment type="function">
    <text evidence="1">May be involved in a process influencing telomere capping.</text>
</comment>
<dbReference type="GO" id="GO:0005634">
    <property type="term" value="C:nucleus"/>
    <property type="evidence" value="ECO:0007669"/>
    <property type="project" value="UniProtKB-SubCell"/>
</dbReference>
<evidence type="ECO:0000313" key="11">
    <source>
        <dbReference type="Proteomes" id="UP000478008"/>
    </source>
</evidence>
<feature type="domain" description="Restriction of telomere capping protein 4 C-terminal" evidence="9">
    <location>
        <begin position="222"/>
        <end position="345"/>
    </location>
</feature>
<evidence type="ECO:0000256" key="2">
    <source>
        <dbReference type="ARBA" id="ARBA00004123"/>
    </source>
</evidence>